<gene>
    <name evidence="1" type="ORF">DWY11_04345</name>
</gene>
<evidence type="ECO:0000313" key="2">
    <source>
        <dbReference type="Proteomes" id="UP000283872"/>
    </source>
</evidence>
<sequence>MINSVVKNLLDKKDWSRIIFRFPTSSYTLFNSDRYEIDSFCIYIHDDTSREYEETKVLDIASLISMEIKKKSFEDIVEEM</sequence>
<comment type="caution">
    <text evidence="1">The sequence shown here is derived from an EMBL/GenBank/DDBJ whole genome shotgun (WGS) entry which is preliminary data.</text>
</comment>
<reference evidence="1 2" key="1">
    <citation type="submission" date="2018-08" db="EMBL/GenBank/DDBJ databases">
        <title>A genome reference for cultivated species of the human gut microbiota.</title>
        <authorList>
            <person name="Zou Y."/>
            <person name="Xue W."/>
            <person name="Luo G."/>
        </authorList>
    </citation>
    <scope>NUCLEOTIDE SEQUENCE [LARGE SCALE GENOMIC DNA]</scope>
    <source>
        <strain evidence="1 2">AF24-12</strain>
    </source>
</reference>
<proteinExistence type="predicted"/>
<evidence type="ECO:0000313" key="1">
    <source>
        <dbReference type="EMBL" id="RGS18019.1"/>
    </source>
</evidence>
<accession>A0A3E5E267</accession>
<dbReference type="EMBL" id="QRVA01000006">
    <property type="protein sequence ID" value="RGS18019.1"/>
    <property type="molecule type" value="Genomic_DNA"/>
</dbReference>
<protein>
    <submittedName>
        <fullName evidence="1">Uncharacterized protein</fullName>
    </submittedName>
</protein>
<organism evidence="1 2">
    <name type="scientific">Segatella copri</name>
    <dbReference type="NCBI Taxonomy" id="165179"/>
    <lineage>
        <taxon>Bacteria</taxon>
        <taxon>Pseudomonadati</taxon>
        <taxon>Bacteroidota</taxon>
        <taxon>Bacteroidia</taxon>
        <taxon>Bacteroidales</taxon>
        <taxon>Prevotellaceae</taxon>
        <taxon>Segatella</taxon>
    </lineage>
</organism>
<dbReference type="Proteomes" id="UP000283872">
    <property type="component" value="Unassembled WGS sequence"/>
</dbReference>
<name>A0A3E5E267_9BACT</name>
<dbReference type="AlphaFoldDB" id="A0A3E5E267"/>